<dbReference type="GO" id="GO:0010181">
    <property type="term" value="F:FMN binding"/>
    <property type="evidence" value="ECO:0007669"/>
    <property type="project" value="InterPro"/>
</dbReference>
<dbReference type="RefSeq" id="WP_004529475.1">
    <property type="nucleotide sequence ID" value="NZ_CM000833.1"/>
</dbReference>
<keyword evidence="1" id="KW-0560">Oxidoreductase</keyword>
<evidence type="ECO:0000313" key="4">
    <source>
        <dbReference type="EMBL" id="EET04999.1"/>
    </source>
</evidence>
<dbReference type="EMBL" id="CM000833">
    <property type="protein sequence ID" value="EET04999.1"/>
    <property type="molecule type" value="Genomic_DNA"/>
</dbReference>
<dbReference type="InterPro" id="IPR012349">
    <property type="entry name" value="Split_barrel_FMN-bd"/>
</dbReference>
<reference evidence="5" key="1">
    <citation type="submission" date="2007-08" db="EMBL/GenBank/DDBJ databases">
        <title>Annotation of Burkholderia pseudomallei 1710a.</title>
        <authorList>
            <person name="Harkins D.M."/>
            <person name="DeShazer D."/>
            <person name="Woods D.E."/>
            <person name="Brinkac L.M."/>
            <person name="Brown K.A."/>
            <person name="Hung G.C."/>
            <person name="Tuanyok A."/>
            <person name="Zhang B."/>
            <person name="Nierman W.C."/>
        </authorList>
    </citation>
    <scope>NUCLEOTIDE SEQUENCE [LARGE SCALE GENOMIC DNA]</scope>
    <source>
        <strain evidence="5">1710a</strain>
    </source>
</reference>
<dbReference type="InterPro" id="IPR002563">
    <property type="entry name" value="Flavin_Rdtase-like_dom"/>
</dbReference>
<dbReference type="HOGENOM" id="CLU_059021_2_1_4"/>
<feature type="domain" description="Flavin reductase like" evidence="3">
    <location>
        <begin position="72"/>
        <end position="216"/>
    </location>
</feature>
<gene>
    <name evidence="4" type="ORF">BURPS1710A_A2358</name>
</gene>
<feature type="region of interest" description="Disordered" evidence="2">
    <location>
        <begin position="1"/>
        <end position="62"/>
    </location>
</feature>
<dbReference type="SMART" id="SM00903">
    <property type="entry name" value="Flavin_Reduct"/>
    <property type="match status" value="1"/>
</dbReference>
<feature type="compositionally biased region" description="Low complexity" evidence="2">
    <location>
        <begin position="40"/>
        <end position="55"/>
    </location>
</feature>
<protein>
    <submittedName>
        <fullName evidence="4">Flavin reductase domain protein</fullName>
    </submittedName>
</protein>
<feature type="compositionally biased region" description="Basic and acidic residues" evidence="2">
    <location>
        <begin position="24"/>
        <end position="39"/>
    </location>
</feature>
<evidence type="ECO:0000256" key="1">
    <source>
        <dbReference type="ARBA" id="ARBA00023002"/>
    </source>
</evidence>
<dbReference type="GO" id="GO:0006208">
    <property type="term" value="P:pyrimidine nucleobase catabolic process"/>
    <property type="evidence" value="ECO:0007669"/>
    <property type="project" value="TreeGrafter"/>
</dbReference>
<reference evidence="4 5" key="2">
    <citation type="submission" date="2009-05" db="EMBL/GenBank/DDBJ databases">
        <authorList>
            <person name="Harkins D.M."/>
            <person name="DeShazer D."/>
            <person name="Woods D.E."/>
            <person name="Brinkac L.M."/>
            <person name="Brown K.A."/>
            <person name="Hung G.C."/>
            <person name="Tuanyok A."/>
            <person name="Zhang B."/>
            <person name="Nierman W.C."/>
        </authorList>
    </citation>
    <scope>NUCLEOTIDE SEQUENCE [LARGE SCALE GENOMIC DNA]</scope>
    <source>
        <strain evidence="4 5">1710a</strain>
    </source>
</reference>
<dbReference type="SUPFAM" id="SSF50475">
    <property type="entry name" value="FMN-binding split barrel"/>
    <property type="match status" value="1"/>
</dbReference>
<dbReference type="PANTHER" id="PTHR30466:SF1">
    <property type="entry name" value="FMN REDUCTASE (NADH) RUTF"/>
    <property type="match status" value="1"/>
</dbReference>
<name>A0A0E1VXX4_BURPE</name>
<dbReference type="InterPro" id="IPR050268">
    <property type="entry name" value="NADH-dep_flavin_reductase"/>
</dbReference>
<evidence type="ECO:0000259" key="3">
    <source>
        <dbReference type="SMART" id="SM00903"/>
    </source>
</evidence>
<evidence type="ECO:0000256" key="2">
    <source>
        <dbReference type="SAM" id="MobiDB-lite"/>
    </source>
</evidence>
<dbReference type="Pfam" id="PF01613">
    <property type="entry name" value="Flavin_Reduct"/>
    <property type="match status" value="1"/>
</dbReference>
<sequence length="228" mass="24124">MASPWTERATRAASDAHPAFEPPAPERARRDATRAEHRASTPNARASASNAAASPTPAPAPDALAQHFKTAMRRLTSTVSIVATRDACARYGMAATAVSALSTEPPAILVCINRAATLHAPLMRVRRFSLNLLHERQLELIAPFSGKLDHDARFAHGEWCDAHGVPMLAGAQATLWCAVDGDFSYGSHTIVIGRVDSVSTAGPVAPLLWQDGAPCAARALAPCLHDAQ</sequence>
<dbReference type="GO" id="GO:0042602">
    <property type="term" value="F:riboflavin reductase (NADPH) activity"/>
    <property type="evidence" value="ECO:0007669"/>
    <property type="project" value="TreeGrafter"/>
</dbReference>
<dbReference type="Proteomes" id="UP000001812">
    <property type="component" value="Chromosome II"/>
</dbReference>
<evidence type="ECO:0000313" key="5">
    <source>
        <dbReference type="Proteomes" id="UP000001812"/>
    </source>
</evidence>
<proteinExistence type="predicted"/>
<dbReference type="Gene3D" id="2.30.110.10">
    <property type="entry name" value="Electron Transport, Fmn-binding Protein, Chain A"/>
    <property type="match status" value="1"/>
</dbReference>
<dbReference type="PANTHER" id="PTHR30466">
    <property type="entry name" value="FLAVIN REDUCTASE"/>
    <property type="match status" value="1"/>
</dbReference>
<accession>A0A0E1VXX4</accession>
<organism evidence="4 5">
    <name type="scientific">Burkholderia pseudomallei 1710a</name>
    <dbReference type="NCBI Taxonomy" id="320371"/>
    <lineage>
        <taxon>Bacteria</taxon>
        <taxon>Pseudomonadati</taxon>
        <taxon>Pseudomonadota</taxon>
        <taxon>Betaproteobacteria</taxon>
        <taxon>Burkholderiales</taxon>
        <taxon>Burkholderiaceae</taxon>
        <taxon>Burkholderia</taxon>
        <taxon>pseudomallei group</taxon>
    </lineage>
</organism>
<dbReference type="AlphaFoldDB" id="A0A0E1VXX4"/>